<dbReference type="Proteomes" id="UP000008743">
    <property type="component" value="Unassembled WGS sequence"/>
</dbReference>
<dbReference type="RefSeq" id="XP_004363726.1">
    <property type="nucleotide sequence ID" value="XM_004363669.2"/>
</dbReference>
<proteinExistence type="predicted"/>
<accession>A0A0D2WN80</accession>
<gene>
    <name evidence="1" type="ORF">CAOG_002887</name>
</gene>
<dbReference type="STRING" id="595528.A0A0D2WN80"/>
<evidence type="ECO:0000313" key="2">
    <source>
        <dbReference type="Proteomes" id="UP000008743"/>
    </source>
</evidence>
<organism evidence="1 2">
    <name type="scientific">Capsaspora owczarzaki (strain ATCC 30864)</name>
    <dbReference type="NCBI Taxonomy" id="595528"/>
    <lineage>
        <taxon>Eukaryota</taxon>
        <taxon>Filasterea</taxon>
        <taxon>Capsaspora</taxon>
    </lineage>
</organism>
<dbReference type="EMBL" id="KE346363">
    <property type="protein sequence ID" value="KJE91803.1"/>
    <property type="molecule type" value="Genomic_DNA"/>
</dbReference>
<sequence>MSLFGRRVPAVRPLESCYTGSDMIPFKVSSFNGGQFSSEHGPANTLQADTSCFSSASRDNVGVLYELGASVAFVSAANSNATQPLSAASSQAHYREMNRVHAARPRRLRFSTNRHLPVADLTSSVADLTSSVADLTPSVADLTPSSMPLRRRFTREFYDFGTSSAADAVVNPTSTLQSQPRYAPDYSGVGTYNWESTTAVRSREPYVPECHADCDPPRADCDPPRADCDTPPAGLTPEDLDLASTEFEAMTSPYPCASPIFDEIMAHRRILRRDAAMPNLSTLWQNFSLVRPALGPTKPPPRENKLLKRFLRPSCFLSEIIIKAPDSGYTSPVREGVIFLSYDAPPRPCVVASYRDISESDFLRRRLSSLSAPHERPDAFFKVDEKTNVATVTLPVARTVRYVYILFLRSHSSADNIDVQFVGFRGLTRPTSTASGNLN</sequence>
<reference evidence="2" key="1">
    <citation type="submission" date="2011-02" db="EMBL/GenBank/DDBJ databases">
        <title>The Genome Sequence of Capsaspora owczarzaki ATCC 30864.</title>
        <authorList>
            <person name="Russ C."/>
            <person name="Cuomo C."/>
            <person name="Burger G."/>
            <person name="Gray M.W."/>
            <person name="Holland P.W.H."/>
            <person name="King N."/>
            <person name="Lang F.B.F."/>
            <person name="Roger A.J."/>
            <person name="Ruiz-Trillo I."/>
            <person name="Young S.K."/>
            <person name="Zeng Q."/>
            <person name="Gargeya S."/>
            <person name="Alvarado L."/>
            <person name="Berlin A."/>
            <person name="Chapman S.B."/>
            <person name="Chen Z."/>
            <person name="Freedman E."/>
            <person name="Gellesch M."/>
            <person name="Goldberg J."/>
            <person name="Griggs A."/>
            <person name="Gujja S."/>
            <person name="Heilman E."/>
            <person name="Heiman D."/>
            <person name="Howarth C."/>
            <person name="Mehta T."/>
            <person name="Neiman D."/>
            <person name="Pearson M."/>
            <person name="Roberts A."/>
            <person name="Saif S."/>
            <person name="Shea T."/>
            <person name="Shenoy N."/>
            <person name="Sisk P."/>
            <person name="Stolte C."/>
            <person name="Sykes S."/>
            <person name="White J."/>
            <person name="Yandava C."/>
            <person name="Haas B."/>
            <person name="Nusbaum C."/>
            <person name="Birren B."/>
        </authorList>
    </citation>
    <scope>NUCLEOTIDE SEQUENCE</scope>
    <source>
        <strain evidence="2">ATCC 30864</strain>
    </source>
</reference>
<evidence type="ECO:0000313" key="1">
    <source>
        <dbReference type="EMBL" id="KJE91803.1"/>
    </source>
</evidence>
<dbReference type="InParanoid" id="A0A0D2WN80"/>
<keyword evidence="2" id="KW-1185">Reference proteome</keyword>
<name>A0A0D2WN80_CAPO3</name>
<protein>
    <submittedName>
        <fullName evidence="1">Uncharacterized protein</fullName>
    </submittedName>
</protein>
<dbReference type="OrthoDB" id="2351940at2759"/>
<dbReference type="AlphaFoldDB" id="A0A0D2WN80"/>